<accession>A0A9W9Z171</accession>
<comment type="caution">
    <text evidence="2">The sequence shown here is derived from an EMBL/GenBank/DDBJ whole genome shotgun (WGS) entry which is preliminary data.</text>
</comment>
<dbReference type="Proteomes" id="UP001163046">
    <property type="component" value="Unassembled WGS sequence"/>
</dbReference>
<feature type="region of interest" description="Disordered" evidence="1">
    <location>
        <begin position="150"/>
        <end position="169"/>
    </location>
</feature>
<proteinExistence type="predicted"/>
<dbReference type="Gene3D" id="1.20.1020.10">
    <property type="entry name" value="TAZ domain"/>
    <property type="match status" value="1"/>
</dbReference>
<dbReference type="EMBL" id="MU826842">
    <property type="protein sequence ID" value="KAJ7371798.1"/>
    <property type="molecule type" value="Genomic_DNA"/>
</dbReference>
<reference evidence="2" key="1">
    <citation type="submission" date="2023-01" db="EMBL/GenBank/DDBJ databases">
        <title>Genome assembly of the deep-sea coral Lophelia pertusa.</title>
        <authorList>
            <person name="Herrera S."/>
            <person name="Cordes E."/>
        </authorList>
    </citation>
    <scope>NUCLEOTIDE SEQUENCE</scope>
    <source>
        <strain evidence="2">USNM1676648</strain>
        <tissue evidence="2">Polyp</tissue>
    </source>
</reference>
<feature type="region of interest" description="Disordered" evidence="1">
    <location>
        <begin position="86"/>
        <end position="134"/>
    </location>
</feature>
<name>A0A9W9Z171_9CNID</name>
<feature type="compositionally biased region" description="Basic and acidic residues" evidence="1">
    <location>
        <begin position="97"/>
        <end position="111"/>
    </location>
</feature>
<dbReference type="InterPro" id="IPR035898">
    <property type="entry name" value="TAZ_dom_sf"/>
</dbReference>
<keyword evidence="3" id="KW-1185">Reference proteome</keyword>
<dbReference type="SUPFAM" id="SSF57933">
    <property type="entry name" value="TAZ domain"/>
    <property type="match status" value="1"/>
</dbReference>
<dbReference type="OrthoDB" id="5989019at2759"/>
<gene>
    <name evidence="2" type="ORF">OS493_023139</name>
</gene>
<evidence type="ECO:0000256" key="1">
    <source>
        <dbReference type="SAM" id="MobiDB-lite"/>
    </source>
</evidence>
<feature type="compositionally biased region" description="Polar residues" evidence="1">
    <location>
        <begin position="112"/>
        <end position="134"/>
    </location>
</feature>
<protein>
    <submittedName>
        <fullName evidence="2">Uncharacterized protein</fullName>
    </submittedName>
</protein>
<evidence type="ECO:0000313" key="3">
    <source>
        <dbReference type="Proteomes" id="UP001163046"/>
    </source>
</evidence>
<organism evidence="2 3">
    <name type="scientific">Desmophyllum pertusum</name>
    <dbReference type="NCBI Taxonomy" id="174260"/>
    <lineage>
        <taxon>Eukaryota</taxon>
        <taxon>Metazoa</taxon>
        <taxon>Cnidaria</taxon>
        <taxon>Anthozoa</taxon>
        <taxon>Hexacorallia</taxon>
        <taxon>Scleractinia</taxon>
        <taxon>Caryophylliina</taxon>
        <taxon>Caryophylliidae</taxon>
        <taxon>Desmophyllum</taxon>
    </lineage>
</organism>
<evidence type="ECO:0000313" key="2">
    <source>
        <dbReference type="EMBL" id="KAJ7371798.1"/>
    </source>
</evidence>
<sequence>MKLALKHTQGCKKINCPVCQQMTSLASKHAESCTDFYCCIPFCMEAKLKGFIQSHFDPEGPLDVTSSVQGGAATVAVRSNNCESLCSSPTTTTTHQNTERRPAANKRKDEGTTPNQTAPTQESSSSLRLRTNSHPPVNLKRMINLSAPLTKPASSAKLPRLHSGQSRSQSVVKENVAMVTSQWGAFVEPIPVSQEGPLTTRTQATPNPFVRCKWK</sequence>
<dbReference type="AlphaFoldDB" id="A0A9W9Z171"/>